<keyword evidence="2" id="KW-0805">Transcription regulation</keyword>
<dbReference type="InterPro" id="IPR058163">
    <property type="entry name" value="LysR-type_TF_proteobact-type"/>
</dbReference>
<organism evidence="6 7">
    <name type="scientific">Shewanella electrodiphila</name>
    <dbReference type="NCBI Taxonomy" id="934143"/>
    <lineage>
        <taxon>Bacteria</taxon>
        <taxon>Pseudomonadati</taxon>
        <taxon>Pseudomonadota</taxon>
        <taxon>Gammaproteobacteria</taxon>
        <taxon>Alteromonadales</taxon>
        <taxon>Shewanellaceae</taxon>
        <taxon>Shewanella</taxon>
    </lineage>
</organism>
<evidence type="ECO:0000256" key="1">
    <source>
        <dbReference type="ARBA" id="ARBA00009437"/>
    </source>
</evidence>
<comment type="caution">
    <text evidence="6">The sequence shown here is derived from an EMBL/GenBank/DDBJ whole genome shotgun (WGS) entry which is preliminary data.</text>
</comment>
<evidence type="ECO:0000313" key="6">
    <source>
        <dbReference type="EMBL" id="MCL1047850.1"/>
    </source>
</evidence>
<reference evidence="6 7" key="1">
    <citation type="submission" date="2022-01" db="EMBL/GenBank/DDBJ databases">
        <title>Whole genome-based taxonomy of the Shewanellaceae.</title>
        <authorList>
            <person name="Martin-Rodriguez A.J."/>
        </authorList>
    </citation>
    <scope>NUCLEOTIDE SEQUENCE [LARGE SCALE GENOMIC DNA]</scope>
    <source>
        <strain evidence="6 7">DSM 24955</strain>
    </source>
</reference>
<evidence type="ECO:0000259" key="5">
    <source>
        <dbReference type="PROSITE" id="PS50931"/>
    </source>
</evidence>
<dbReference type="InterPro" id="IPR000847">
    <property type="entry name" value="LysR_HTH_N"/>
</dbReference>
<dbReference type="EMBL" id="JAKIKU010000020">
    <property type="protein sequence ID" value="MCL1047850.1"/>
    <property type="molecule type" value="Genomic_DNA"/>
</dbReference>
<evidence type="ECO:0000256" key="4">
    <source>
        <dbReference type="ARBA" id="ARBA00023163"/>
    </source>
</evidence>
<proteinExistence type="inferred from homology"/>
<dbReference type="Proteomes" id="UP001202134">
    <property type="component" value="Unassembled WGS sequence"/>
</dbReference>
<keyword evidence="4" id="KW-0804">Transcription</keyword>
<dbReference type="Pfam" id="PF03466">
    <property type="entry name" value="LysR_substrate"/>
    <property type="match status" value="1"/>
</dbReference>
<dbReference type="PROSITE" id="PS50931">
    <property type="entry name" value="HTH_LYSR"/>
    <property type="match status" value="1"/>
</dbReference>
<dbReference type="SUPFAM" id="SSF53850">
    <property type="entry name" value="Periplasmic binding protein-like II"/>
    <property type="match status" value="1"/>
</dbReference>
<comment type="similarity">
    <text evidence="1">Belongs to the LysR transcriptional regulatory family.</text>
</comment>
<evidence type="ECO:0000256" key="2">
    <source>
        <dbReference type="ARBA" id="ARBA00023015"/>
    </source>
</evidence>
<accession>A0ABT0KVH9</accession>
<dbReference type="Gene3D" id="3.40.190.290">
    <property type="match status" value="1"/>
</dbReference>
<dbReference type="Pfam" id="PF00126">
    <property type="entry name" value="HTH_1"/>
    <property type="match status" value="1"/>
</dbReference>
<dbReference type="CDD" id="cd08422">
    <property type="entry name" value="PBP2_CrgA_like"/>
    <property type="match status" value="1"/>
</dbReference>
<feature type="domain" description="HTH lysR-type" evidence="5">
    <location>
        <begin position="1"/>
        <end position="58"/>
    </location>
</feature>
<dbReference type="InterPro" id="IPR036388">
    <property type="entry name" value="WH-like_DNA-bd_sf"/>
</dbReference>
<dbReference type="InterPro" id="IPR005119">
    <property type="entry name" value="LysR_subst-bd"/>
</dbReference>
<keyword evidence="7" id="KW-1185">Reference proteome</keyword>
<dbReference type="PRINTS" id="PR00039">
    <property type="entry name" value="HTHLYSR"/>
</dbReference>
<dbReference type="PANTHER" id="PTHR30537:SF5">
    <property type="entry name" value="HTH-TYPE TRANSCRIPTIONAL ACTIVATOR TTDR-RELATED"/>
    <property type="match status" value="1"/>
</dbReference>
<evidence type="ECO:0000256" key="3">
    <source>
        <dbReference type="ARBA" id="ARBA00023125"/>
    </source>
</evidence>
<protein>
    <submittedName>
        <fullName evidence="6">LysR family transcriptional regulator</fullName>
    </submittedName>
</protein>
<name>A0ABT0KVH9_9GAMM</name>
<evidence type="ECO:0000313" key="7">
    <source>
        <dbReference type="Proteomes" id="UP001202134"/>
    </source>
</evidence>
<dbReference type="InterPro" id="IPR036390">
    <property type="entry name" value="WH_DNA-bd_sf"/>
</dbReference>
<dbReference type="RefSeq" id="WP_198589510.1">
    <property type="nucleotide sequence ID" value="NZ_JAKIKU010000020.1"/>
</dbReference>
<dbReference type="PANTHER" id="PTHR30537">
    <property type="entry name" value="HTH-TYPE TRANSCRIPTIONAL REGULATOR"/>
    <property type="match status" value="1"/>
</dbReference>
<keyword evidence="3" id="KW-0238">DNA-binding</keyword>
<gene>
    <name evidence="6" type="ORF">L2737_21340</name>
</gene>
<dbReference type="SUPFAM" id="SSF46785">
    <property type="entry name" value="Winged helix' DNA-binding domain"/>
    <property type="match status" value="1"/>
</dbReference>
<sequence length="307" mass="34127">MHINDLELFIAVAKLGSFSKAAESLDTRRALVSRRIADLEKHLGAPLFVRTTRAMSLTPNGEQFLEQVEPLVDQLRNAAHIMRNKQAEVQGRVRIGLIPFTDRLLDKYIAEFVVQYPQVQLDIFMINGGYKELTRLGLDFVLDTGALNDSSFIAKKLGSLKLKLFASPLYLEKSAKITHVDDLLQHSFIGTRSINGMVDTQLKMGNQTIDVKYNIVTNEFNSLYSFCLAGAGIAMLPYSIANDAISSGKLVSILPEIESTPIDTFLVYPSRKHMTTAAKLFANTIIDMAATLIETESDYYANGIKKT</sequence>
<dbReference type="Gene3D" id="1.10.10.10">
    <property type="entry name" value="Winged helix-like DNA-binding domain superfamily/Winged helix DNA-binding domain"/>
    <property type="match status" value="1"/>
</dbReference>